<evidence type="ECO:0000313" key="2">
    <source>
        <dbReference type="Proteomes" id="UP000064525"/>
    </source>
</evidence>
<evidence type="ECO:0000313" key="1">
    <source>
        <dbReference type="EMBL" id="CUU39332.1"/>
    </source>
</evidence>
<sequence>MLSFLCANGLWLLQYFNRVFAWILKSCLVIVNPFFRYNDT</sequence>
<dbReference type="PATRIC" id="fig|76936.10.peg.435"/>
<dbReference type="AlphaFoldDB" id="A0A0S4PV60"/>
<organism evidence="1 2">
    <name type="scientific">Helicobacter typhlonius</name>
    <dbReference type="NCBI Taxonomy" id="76936"/>
    <lineage>
        <taxon>Bacteria</taxon>
        <taxon>Pseudomonadati</taxon>
        <taxon>Campylobacterota</taxon>
        <taxon>Epsilonproteobacteria</taxon>
        <taxon>Campylobacterales</taxon>
        <taxon>Helicobacteraceae</taxon>
        <taxon>Helicobacter</taxon>
    </lineage>
</organism>
<accession>A0A0S4PV60</accession>
<proteinExistence type="predicted"/>
<dbReference type="EMBL" id="LN907858">
    <property type="protein sequence ID" value="CUU39332.1"/>
    <property type="molecule type" value="Genomic_DNA"/>
</dbReference>
<name>A0A0S4PV60_9HELI</name>
<dbReference type="KEGG" id="hty:BN2458_PEG0446"/>
<reference evidence="2" key="1">
    <citation type="submission" date="2015-11" db="EMBL/GenBank/DDBJ databases">
        <authorList>
            <person name="Anvar S.Y."/>
        </authorList>
    </citation>
    <scope>NUCLEOTIDE SEQUENCE [LARGE SCALE GENOMIC DNA]</scope>
</reference>
<protein>
    <submittedName>
        <fullName evidence="1">Uncharacterized protein</fullName>
    </submittedName>
</protein>
<gene>
    <name evidence="1" type="ORF">BN2458_PEG0446</name>
</gene>
<dbReference type="Proteomes" id="UP000064525">
    <property type="component" value="Chromosome I"/>
</dbReference>